<feature type="region of interest" description="Disordered" evidence="1">
    <location>
        <begin position="588"/>
        <end position="607"/>
    </location>
</feature>
<evidence type="ECO:0000313" key="2">
    <source>
        <dbReference type="EMBL" id="MFB9327943.1"/>
    </source>
</evidence>
<comment type="caution">
    <text evidence="2">The sequence shown here is derived from an EMBL/GenBank/DDBJ whole genome shotgun (WGS) entry which is preliminary data.</text>
</comment>
<reference evidence="2 3" key="1">
    <citation type="submission" date="2024-09" db="EMBL/GenBank/DDBJ databases">
        <authorList>
            <person name="Sun Q."/>
            <person name="Mori K."/>
        </authorList>
    </citation>
    <scope>NUCLEOTIDE SEQUENCE [LARGE SCALE GENOMIC DNA]</scope>
    <source>
        <strain evidence="2 3">TISTR 2452</strain>
    </source>
</reference>
<protein>
    <submittedName>
        <fullName evidence="2">Uncharacterized protein</fullName>
    </submittedName>
</protein>
<evidence type="ECO:0000256" key="1">
    <source>
        <dbReference type="SAM" id="MobiDB-lite"/>
    </source>
</evidence>
<dbReference type="Proteomes" id="UP001589747">
    <property type="component" value="Unassembled WGS sequence"/>
</dbReference>
<accession>A0ABV5KU64</accession>
<feature type="compositionally biased region" description="Polar residues" evidence="1">
    <location>
        <begin position="154"/>
        <end position="163"/>
    </location>
</feature>
<feature type="region of interest" description="Disordered" evidence="1">
    <location>
        <begin position="83"/>
        <end position="112"/>
    </location>
</feature>
<keyword evidence="3" id="KW-1185">Reference proteome</keyword>
<dbReference type="RefSeq" id="WP_377496768.1">
    <property type="nucleotide sequence ID" value="NZ_JBHMDO010000031.1"/>
</dbReference>
<organism evidence="2 3">
    <name type="scientific">Paenibacillus aurantiacus</name>
    <dbReference type="NCBI Taxonomy" id="1936118"/>
    <lineage>
        <taxon>Bacteria</taxon>
        <taxon>Bacillati</taxon>
        <taxon>Bacillota</taxon>
        <taxon>Bacilli</taxon>
        <taxon>Bacillales</taxon>
        <taxon>Paenibacillaceae</taxon>
        <taxon>Paenibacillus</taxon>
    </lineage>
</organism>
<sequence length="607" mass="69792">MRKMLEIGEDATLFNDQMPKKEPHSTFHHELANSSKISNTSFVSNKHATNFLPNTLQSLQPVIGNQAILQMVKKKRDINNNLETDNSDVKQIGSQGKQEVEENEAMEKQEEVDPEIEKFNTIMLPILNDIPFNWEAKRGRTNRSLSLKGKENQEQSQGKYSGASILNTKPEKIDNNTSVGEEMKKFFFDENYPADKKTLLKNFIDDALENAFQKDEKDLSTEEKRYKDPDIMMALRWVRDLFVYRGSNKSGKSTGSGTLDVEVTDESISITGRPAFEKDVSISGMRDGLHRRHIIAWHTIKGAVQNVANHILSQGGTVEVLYKHFHQLYIEMGIEKELQDKKTQLVEQLKIKDNAKLQNQLKNIPEIPSSKITKDLEFVLKKVLSKLNSNVKNLWPGDGYENSLINSYQESLRGWSNVIKEKIEGKPSPEQKEQLVKEVKSFLNKKLDELKTRISTKDENKAAYSDILSAIPEILIPMLQPEDIDVDEIQQLLLDMADNYEVDWPHVNMKKKEKNKDEDEDEDEYEDMGDHKYLQKHGIQLPNHMLKIGGKFLNWSEEKGDIFNSNNNADQALTELIQLINEFWKADKQNGNENFPKKAEKKDENKN</sequence>
<dbReference type="EMBL" id="JBHMDO010000031">
    <property type="protein sequence ID" value="MFB9327943.1"/>
    <property type="molecule type" value="Genomic_DNA"/>
</dbReference>
<gene>
    <name evidence="2" type="ORF">ACFFSY_18615</name>
</gene>
<name>A0ABV5KU64_9BACL</name>
<feature type="region of interest" description="Disordered" evidence="1">
    <location>
        <begin position="144"/>
        <end position="163"/>
    </location>
</feature>
<proteinExistence type="predicted"/>
<evidence type="ECO:0000313" key="3">
    <source>
        <dbReference type="Proteomes" id="UP001589747"/>
    </source>
</evidence>